<dbReference type="InterPro" id="IPR038718">
    <property type="entry name" value="SNF2-like_sf"/>
</dbReference>
<dbReference type="Gene3D" id="3.40.50.10810">
    <property type="entry name" value="Tandem AAA-ATPase domain"/>
    <property type="match status" value="1"/>
</dbReference>
<reference evidence="7 8" key="1">
    <citation type="submission" date="2019-10" db="EMBL/GenBank/DDBJ databases">
        <title>Rudanella paleaurantiibacter sp. nov., isolated from sludge.</title>
        <authorList>
            <person name="Xu S.Q."/>
        </authorList>
    </citation>
    <scope>NUCLEOTIDE SEQUENCE [LARGE SCALE GENOMIC DNA]</scope>
    <source>
        <strain evidence="7 8">HX-22-17</strain>
    </source>
</reference>
<dbReference type="Proteomes" id="UP000488299">
    <property type="component" value="Unassembled WGS sequence"/>
</dbReference>
<name>A0A7J5U1T1_9BACT</name>
<keyword evidence="1" id="KW-0378">Hydrolase</keyword>
<comment type="caution">
    <text evidence="7">The sequence shown here is derived from an EMBL/GenBank/DDBJ whole genome shotgun (WGS) entry which is preliminary data.</text>
</comment>
<keyword evidence="2" id="KW-0479">Metal-binding</keyword>
<dbReference type="InterPro" id="IPR014001">
    <property type="entry name" value="Helicase_ATP-bd"/>
</dbReference>
<keyword evidence="8" id="KW-1185">Reference proteome</keyword>
<dbReference type="RefSeq" id="WP_152123331.1">
    <property type="nucleotide sequence ID" value="NZ_WELI01000002.1"/>
</dbReference>
<dbReference type="PANTHER" id="PTHR45629:SF7">
    <property type="entry name" value="DNA EXCISION REPAIR PROTEIN ERCC-6-RELATED"/>
    <property type="match status" value="1"/>
</dbReference>
<dbReference type="Pfam" id="PF00176">
    <property type="entry name" value="SNF2-rel_dom"/>
    <property type="match status" value="1"/>
</dbReference>
<accession>A0A7J5U1T1</accession>
<evidence type="ECO:0000256" key="1">
    <source>
        <dbReference type="ARBA" id="ARBA00022801"/>
    </source>
</evidence>
<dbReference type="InterPro" id="IPR049730">
    <property type="entry name" value="SNF2/RAD54-like_C"/>
</dbReference>
<dbReference type="GO" id="GO:0008270">
    <property type="term" value="F:zinc ion binding"/>
    <property type="evidence" value="ECO:0007669"/>
    <property type="project" value="UniProtKB-KW"/>
</dbReference>
<dbReference type="InterPro" id="IPR022138">
    <property type="entry name" value="DUF3670"/>
</dbReference>
<feature type="region of interest" description="Disordered" evidence="3">
    <location>
        <begin position="848"/>
        <end position="871"/>
    </location>
</feature>
<dbReference type="Pfam" id="PF04434">
    <property type="entry name" value="SWIM"/>
    <property type="match status" value="1"/>
</dbReference>
<evidence type="ECO:0000256" key="3">
    <source>
        <dbReference type="SAM" id="MobiDB-lite"/>
    </source>
</evidence>
<feature type="region of interest" description="Disordered" evidence="3">
    <location>
        <begin position="522"/>
        <end position="543"/>
    </location>
</feature>
<dbReference type="SUPFAM" id="SSF52540">
    <property type="entry name" value="P-loop containing nucleoside triphosphate hydrolases"/>
    <property type="match status" value="2"/>
</dbReference>
<dbReference type="PROSITE" id="PS51192">
    <property type="entry name" value="HELICASE_ATP_BIND_1"/>
    <property type="match status" value="1"/>
</dbReference>
<dbReference type="PANTHER" id="PTHR45629">
    <property type="entry name" value="SNF2/RAD54 FAMILY MEMBER"/>
    <property type="match status" value="1"/>
</dbReference>
<dbReference type="Pfam" id="PF00271">
    <property type="entry name" value="Helicase_C"/>
    <property type="match status" value="1"/>
</dbReference>
<dbReference type="GO" id="GO:0016787">
    <property type="term" value="F:hydrolase activity"/>
    <property type="evidence" value="ECO:0007669"/>
    <property type="project" value="UniProtKB-KW"/>
</dbReference>
<keyword evidence="7" id="KW-0547">Nucleotide-binding</keyword>
<organism evidence="7 8">
    <name type="scientific">Rudanella paleaurantiibacter</name>
    <dbReference type="NCBI Taxonomy" id="2614655"/>
    <lineage>
        <taxon>Bacteria</taxon>
        <taxon>Pseudomonadati</taxon>
        <taxon>Bacteroidota</taxon>
        <taxon>Cytophagia</taxon>
        <taxon>Cytophagales</taxon>
        <taxon>Cytophagaceae</taxon>
        <taxon>Rudanella</taxon>
    </lineage>
</organism>
<evidence type="ECO:0000259" key="6">
    <source>
        <dbReference type="PROSITE" id="PS51194"/>
    </source>
</evidence>
<dbReference type="CDD" id="cd18793">
    <property type="entry name" value="SF2_C_SNF"/>
    <property type="match status" value="1"/>
</dbReference>
<evidence type="ECO:0000313" key="7">
    <source>
        <dbReference type="EMBL" id="KAB7731737.1"/>
    </source>
</evidence>
<dbReference type="InterPro" id="IPR001650">
    <property type="entry name" value="Helicase_C-like"/>
</dbReference>
<dbReference type="AlphaFoldDB" id="A0A7J5U1T1"/>
<dbReference type="InterPro" id="IPR007527">
    <property type="entry name" value="Znf_SWIM"/>
</dbReference>
<evidence type="ECO:0000259" key="5">
    <source>
        <dbReference type="PROSITE" id="PS51192"/>
    </source>
</evidence>
<feature type="domain" description="SWIM-type" evidence="4">
    <location>
        <begin position="111"/>
        <end position="146"/>
    </location>
</feature>
<dbReference type="PROSITE" id="PS50966">
    <property type="entry name" value="ZF_SWIM"/>
    <property type="match status" value="1"/>
</dbReference>
<dbReference type="InterPro" id="IPR027417">
    <property type="entry name" value="P-loop_NTPase"/>
</dbReference>
<evidence type="ECO:0000256" key="2">
    <source>
        <dbReference type="PROSITE-ProRule" id="PRU00325"/>
    </source>
</evidence>
<dbReference type="GO" id="GO:0004386">
    <property type="term" value="F:helicase activity"/>
    <property type="evidence" value="ECO:0007669"/>
    <property type="project" value="UniProtKB-KW"/>
</dbReference>
<gene>
    <name evidence="7" type="ORF">F5984_05795</name>
</gene>
<keyword evidence="2" id="KW-0862">Zinc</keyword>
<dbReference type="Gene3D" id="3.40.50.300">
    <property type="entry name" value="P-loop containing nucleotide triphosphate hydrolases"/>
    <property type="match status" value="1"/>
</dbReference>
<dbReference type="FunFam" id="3.40.50.300:FF:000533">
    <property type="entry name" value="Helicase, Snf2 family"/>
    <property type="match status" value="1"/>
</dbReference>
<dbReference type="SMART" id="SM00487">
    <property type="entry name" value="DEXDc"/>
    <property type="match status" value="1"/>
</dbReference>
<dbReference type="GO" id="GO:0015616">
    <property type="term" value="F:DNA translocase activity"/>
    <property type="evidence" value="ECO:0007669"/>
    <property type="project" value="TreeGrafter"/>
</dbReference>
<dbReference type="InterPro" id="IPR050496">
    <property type="entry name" value="SNF2_RAD54_helicase_repair"/>
</dbReference>
<sequence>MAERISYGKTWWGQQWLGALSQIDEANRLPRGKTYANKGAVQGLKIDNNQISASVKGSKPRPYKIKLLVPLFSDAEKKSLLTEIEENPVILAQLLNRQLPPELVEFAEQRAIALFPQSFDDLGMGCSCPDHAIPCKHLAAVVYVIANEIDRNPFLVFQLKGLDILEELKNVQADVVSGTLNEVLSLHDLGTEDLPDDEDWKPDDEARAQLDYATIPPLADQLLDLLQPTTTFTKSDFLKSLARSYTLFSKPLDEQPKTKAILAKRRASGLSNDARSQATGTSPDLSDSIELQLDEFMDIKKIGVYSEHGEPRSFTDYTLGDLTGWLQSLNEADFAEMSDSVRGLYLATQFSAALLRRGAVVPQLLRVGPTEEYYRVRWMPATLNEAVRQQTDLLAAQLPPLLLTLRWQKEWLALPGREQVLTLCSLLMRPAIHDTTVELWERWPLEDADRLFFGVETIRFEGFGKREMPLAMQLWLNDFFLSHKRFVPVLAVEDSETGASTPGASTPGEEFRISLLVRDSEASPIAPPTPAKTGRGARKAPATPLTAPPIPLADILREKAHASIRMAVLQDLIVLSRHFPDLAQLTRTDSPAYLYYKSDDFVKVLLDILPRMQLLGITLLLPKSLRHWVRPSAGGRLRAKSKSAVVGDSFMRLDDMLAFDWQVAIGNEMVSVKEFQRLVNNTTGLVKIKDQYVLVDPSELNKLYKQLENPPELTGAEMLRAALSEEYKGGRVGLTDDVRAIIRQFTDAQAQPLPDSLRASLRPYQHRGYDWLIKNTALGMGSLLADDMGLGKTLQVIALLLKFKQEGRFDKQKGLVVLPTTLLTNWQKEITKFAPDLKPYIYHGPGRKLPTTDTTGADTTDTKATPKKKEKGKQSASYDLLLTTYGVVRSDLEKLKKTTWATVIIDEAQNIKNADTEQTKAVKALKAPIRIALSGTPVENRLSEFWSIMDFVNKGYLGGIGKFNEEFARPIQQERDHQKLDQFRRVTSPFLLRRVKTDKTIISDLPDKIENNQYCSLTPEQASLYENVVQESIRAIEDKDGIARRGLVLKLMTALKQIGNHPYQYLKEGNRTGGPAAPSLSGKATLLLNLLETIYANHEKVLIFTQYHEMGVLLQQFISDQFGQEPLFLHGGTSRPERDRMVEQFQKNRSDHTFILSLKAGGTGLNLTQANHVIHYDLWWNPAVEAQATDRAFRIGQTKNVLVYRLMNQGTLEEKIDAMIRSKKELADLSVKTGETWLGDLSDEDLKELVSLG</sequence>
<dbReference type="PROSITE" id="PS51194">
    <property type="entry name" value="HELICASE_CTER"/>
    <property type="match status" value="1"/>
</dbReference>
<protein>
    <submittedName>
        <fullName evidence="7">Helicase SNF2</fullName>
    </submittedName>
</protein>
<feature type="domain" description="Helicase C-terminal" evidence="6">
    <location>
        <begin position="1090"/>
        <end position="1242"/>
    </location>
</feature>
<dbReference type="Pfam" id="PF12419">
    <property type="entry name" value="DUF3670"/>
    <property type="match status" value="1"/>
</dbReference>
<keyword evidence="2" id="KW-0863">Zinc-finger</keyword>
<feature type="compositionally biased region" description="Low complexity" evidence="3">
    <location>
        <begin position="851"/>
        <end position="863"/>
    </location>
</feature>
<dbReference type="CDD" id="cd18012">
    <property type="entry name" value="DEXQc_arch_SWI2_SNF2"/>
    <property type="match status" value="1"/>
</dbReference>
<proteinExistence type="predicted"/>
<dbReference type="SMART" id="SM00490">
    <property type="entry name" value="HELICc"/>
    <property type="match status" value="1"/>
</dbReference>
<evidence type="ECO:0000259" key="4">
    <source>
        <dbReference type="PROSITE" id="PS50966"/>
    </source>
</evidence>
<evidence type="ECO:0000313" key="8">
    <source>
        <dbReference type="Proteomes" id="UP000488299"/>
    </source>
</evidence>
<dbReference type="Gene3D" id="1.20.120.850">
    <property type="entry name" value="SWI2/SNF2 ATPases, N-terminal domain"/>
    <property type="match status" value="2"/>
</dbReference>
<dbReference type="EMBL" id="WELI01000002">
    <property type="protein sequence ID" value="KAB7731737.1"/>
    <property type="molecule type" value="Genomic_DNA"/>
</dbReference>
<feature type="domain" description="Helicase ATP-binding" evidence="5">
    <location>
        <begin position="773"/>
        <end position="955"/>
    </location>
</feature>
<keyword evidence="7" id="KW-0347">Helicase</keyword>
<dbReference type="InterPro" id="IPR000330">
    <property type="entry name" value="SNF2_N"/>
</dbReference>
<keyword evidence="7" id="KW-0067">ATP-binding</keyword>
<dbReference type="GO" id="GO:0005524">
    <property type="term" value="F:ATP binding"/>
    <property type="evidence" value="ECO:0007669"/>
    <property type="project" value="InterPro"/>
</dbReference>